<name>A0A7G8BIE4_9BACT</name>
<evidence type="ECO:0000313" key="13">
    <source>
        <dbReference type="Proteomes" id="UP000515312"/>
    </source>
</evidence>
<comment type="function">
    <text evidence="10">Na(+)/H(+) antiporter that extrudes sodium in exchange for external protons.</text>
</comment>
<keyword evidence="9 10" id="KW-0739">Sodium transport</keyword>
<feature type="transmembrane region" description="Helical" evidence="10">
    <location>
        <begin position="387"/>
        <end position="411"/>
    </location>
</feature>
<keyword evidence="5 10" id="KW-1133">Transmembrane helix</keyword>
<proteinExistence type="inferred from homology"/>
<comment type="subcellular location">
    <subcellularLocation>
        <location evidence="1 10">Cell membrane</location>
        <topology evidence="1 10">Multi-pass membrane protein</topology>
    </subcellularLocation>
</comment>
<dbReference type="GO" id="GO:0015385">
    <property type="term" value="F:sodium:proton antiporter activity"/>
    <property type="evidence" value="ECO:0007669"/>
    <property type="project" value="InterPro"/>
</dbReference>
<dbReference type="NCBIfam" id="TIGR00831">
    <property type="entry name" value="a_cpa1"/>
    <property type="match status" value="1"/>
</dbReference>
<keyword evidence="8 10" id="KW-0472">Membrane</keyword>
<feature type="domain" description="Cation/H+ exchanger transmembrane" evidence="11">
    <location>
        <begin position="15"/>
        <end position="412"/>
    </location>
</feature>
<dbReference type="EMBL" id="CP060394">
    <property type="protein sequence ID" value="QNI32314.1"/>
    <property type="molecule type" value="Genomic_DNA"/>
</dbReference>
<dbReference type="Gene3D" id="6.10.140.1330">
    <property type="match status" value="1"/>
</dbReference>
<dbReference type="PANTHER" id="PTHR10110">
    <property type="entry name" value="SODIUM/HYDROGEN EXCHANGER"/>
    <property type="match status" value="1"/>
</dbReference>
<dbReference type="InterPro" id="IPR006153">
    <property type="entry name" value="Cation/H_exchanger_TM"/>
</dbReference>
<comment type="caution">
    <text evidence="10">Lacks conserved residue(s) required for the propagation of feature annotation.</text>
</comment>
<evidence type="ECO:0000256" key="4">
    <source>
        <dbReference type="ARBA" id="ARBA00022692"/>
    </source>
</evidence>
<evidence type="ECO:0000256" key="10">
    <source>
        <dbReference type="RuleBase" id="RU366002"/>
    </source>
</evidence>
<reference evidence="12 13" key="1">
    <citation type="submission" date="2020-08" db="EMBL/GenBank/DDBJ databases">
        <title>Edaphobacter telluris sp. nov. and Acidobacterium dinghuensis sp. nov., two acidobacteria isolated from forest soil.</title>
        <authorList>
            <person name="Fu J."/>
            <person name="Qiu L."/>
        </authorList>
    </citation>
    <scope>NUCLEOTIDE SEQUENCE [LARGE SCALE GENOMIC DNA]</scope>
    <source>
        <strain evidence="12">4Y35</strain>
    </source>
</reference>
<feature type="transmembrane region" description="Helical" evidence="10">
    <location>
        <begin position="86"/>
        <end position="110"/>
    </location>
</feature>
<feature type="transmembrane region" description="Helical" evidence="10">
    <location>
        <begin position="188"/>
        <end position="206"/>
    </location>
</feature>
<feature type="transmembrane region" description="Helical" evidence="10">
    <location>
        <begin position="277"/>
        <end position="298"/>
    </location>
</feature>
<keyword evidence="7 10" id="KW-0406">Ion transport</keyword>
<evidence type="ECO:0000256" key="2">
    <source>
        <dbReference type="ARBA" id="ARBA00022448"/>
    </source>
</evidence>
<dbReference type="AlphaFoldDB" id="A0A7G8BIE4"/>
<dbReference type="GO" id="GO:0051453">
    <property type="term" value="P:regulation of intracellular pH"/>
    <property type="evidence" value="ECO:0007669"/>
    <property type="project" value="TreeGrafter"/>
</dbReference>
<dbReference type="RefSeq" id="WP_186743269.1">
    <property type="nucleotide sequence ID" value="NZ_CP060394.1"/>
</dbReference>
<dbReference type="GO" id="GO:0015386">
    <property type="term" value="F:potassium:proton antiporter activity"/>
    <property type="evidence" value="ECO:0007669"/>
    <property type="project" value="TreeGrafter"/>
</dbReference>
<accession>A0A7G8BIE4</accession>
<dbReference type="Proteomes" id="UP000515312">
    <property type="component" value="Chromosome"/>
</dbReference>
<gene>
    <name evidence="12" type="ORF">H7849_25595</name>
</gene>
<protein>
    <submittedName>
        <fullName evidence="12">Na+/H+ antiporter</fullName>
    </submittedName>
</protein>
<dbReference type="InterPro" id="IPR018422">
    <property type="entry name" value="Cation/H_exchanger_CPA1"/>
</dbReference>
<evidence type="ECO:0000259" key="11">
    <source>
        <dbReference type="Pfam" id="PF00999"/>
    </source>
</evidence>
<feature type="transmembrane region" description="Helical" evidence="10">
    <location>
        <begin position="57"/>
        <end position="74"/>
    </location>
</feature>
<feature type="transmembrane region" description="Helical" evidence="10">
    <location>
        <begin position="304"/>
        <end position="330"/>
    </location>
</feature>
<evidence type="ECO:0000256" key="5">
    <source>
        <dbReference type="ARBA" id="ARBA00022989"/>
    </source>
</evidence>
<keyword evidence="4 10" id="KW-0812">Transmembrane</keyword>
<feature type="transmembrane region" description="Helical" evidence="10">
    <location>
        <begin position="351"/>
        <end position="372"/>
    </location>
</feature>
<sequence>MTVNIHHLELLMLLLLLFVVGLAVLARRIGQPYPIVFVLGGFVLSFLPPVPDIALRPDFVFLVVLPPLVFAAAHNSSWRDFRENSFIILSLAFGLVAFTVIGVGVVTHLLFRQLTLQAGLVLGAVVSTTDALAASSIAQKLGLPQRIVHILEAESLINDASGLLALSFTVNIILNGHGPSFRAAVGELLYLSIGGLLIGLAIAWVHSRLILRIEATQIELTMTLMTPYIVYLLAERLHTSGVMATVACGLYLGHRRAQLLSLGARLESRAVWNTVDFVLNGVVFLLLGLQISIVLAGIEGLRIGQLIAGGLIVSLIVIALRFLWVLPGAWVGQKLRQIHSGIKMSPVDRRYAFVVGWGGMRGAIALAAAVSLPETLRNGAPFPARNIIIFFTFCVILVTLVIQGLSFPFVIRKLGLAQGEKEDPEEQFAQKKMIHNALEYLQREKEQKPREKEVYEAVERNYKRRLALLTDAQDTAKQEVITQAHRYLEISRAARDIERRTAGELLARSQINDVVYQQLIMDIDLLDKRFATTPPA</sequence>
<comment type="similarity">
    <text evidence="10">Belongs to the monovalent cation:proton antiporter 1 (CPA1) transporter (TC 2.A.36) family.</text>
</comment>
<keyword evidence="6 10" id="KW-0915">Sodium</keyword>
<dbReference type="GO" id="GO:0098719">
    <property type="term" value="P:sodium ion import across plasma membrane"/>
    <property type="evidence" value="ECO:0007669"/>
    <property type="project" value="TreeGrafter"/>
</dbReference>
<evidence type="ECO:0000256" key="7">
    <source>
        <dbReference type="ARBA" id="ARBA00023065"/>
    </source>
</evidence>
<keyword evidence="13" id="KW-1185">Reference proteome</keyword>
<evidence type="ECO:0000256" key="1">
    <source>
        <dbReference type="ARBA" id="ARBA00004651"/>
    </source>
</evidence>
<evidence type="ECO:0000313" key="12">
    <source>
        <dbReference type="EMBL" id="QNI32314.1"/>
    </source>
</evidence>
<dbReference type="KEGG" id="adin:H7849_25595"/>
<keyword evidence="2 10" id="KW-0813">Transport</keyword>
<feature type="transmembrane region" description="Helical" evidence="10">
    <location>
        <begin position="33"/>
        <end position="51"/>
    </location>
</feature>
<evidence type="ECO:0000256" key="9">
    <source>
        <dbReference type="ARBA" id="ARBA00023201"/>
    </source>
</evidence>
<dbReference type="PANTHER" id="PTHR10110:SF86">
    <property type="entry name" value="SODIUM_HYDROGEN EXCHANGER 7"/>
    <property type="match status" value="1"/>
</dbReference>
<organism evidence="12 13">
    <name type="scientific">Alloacidobacterium dinghuense</name>
    <dbReference type="NCBI Taxonomy" id="2763107"/>
    <lineage>
        <taxon>Bacteria</taxon>
        <taxon>Pseudomonadati</taxon>
        <taxon>Acidobacteriota</taxon>
        <taxon>Terriglobia</taxon>
        <taxon>Terriglobales</taxon>
        <taxon>Acidobacteriaceae</taxon>
        <taxon>Alloacidobacterium</taxon>
    </lineage>
</organism>
<dbReference type="GO" id="GO:0005886">
    <property type="term" value="C:plasma membrane"/>
    <property type="evidence" value="ECO:0007669"/>
    <property type="project" value="UniProtKB-SubCell"/>
</dbReference>
<dbReference type="InterPro" id="IPR004705">
    <property type="entry name" value="Cation/H_exchanger_CPA1_bac"/>
</dbReference>
<keyword evidence="3 10" id="KW-1003">Cell membrane</keyword>
<evidence type="ECO:0000256" key="3">
    <source>
        <dbReference type="ARBA" id="ARBA00022475"/>
    </source>
</evidence>
<keyword evidence="10" id="KW-0050">Antiport</keyword>
<feature type="transmembrane region" description="Helical" evidence="10">
    <location>
        <begin position="6"/>
        <end position="26"/>
    </location>
</feature>
<dbReference type="Pfam" id="PF00999">
    <property type="entry name" value="Na_H_Exchanger"/>
    <property type="match status" value="1"/>
</dbReference>
<evidence type="ECO:0000256" key="6">
    <source>
        <dbReference type="ARBA" id="ARBA00023053"/>
    </source>
</evidence>
<evidence type="ECO:0000256" key="8">
    <source>
        <dbReference type="ARBA" id="ARBA00023136"/>
    </source>
</evidence>